<organism evidence="5 6">
    <name type="scientific">Thermobifida fusca TM51</name>
    <dbReference type="NCBI Taxonomy" id="1169414"/>
    <lineage>
        <taxon>Bacteria</taxon>
        <taxon>Bacillati</taxon>
        <taxon>Actinomycetota</taxon>
        <taxon>Actinomycetes</taxon>
        <taxon>Streptosporangiales</taxon>
        <taxon>Nocardiopsidaceae</taxon>
        <taxon>Thermobifida</taxon>
    </lineage>
</organism>
<feature type="transmembrane region" description="Helical" evidence="3">
    <location>
        <begin position="117"/>
        <end position="138"/>
    </location>
</feature>
<dbReference type="PANTHER" id="PTHR33392">
    <property type="entry name" value="POLYISOPRENYL-TEICHOIC ACID--PEPTIDOGLYCAN TEICHOIC ACID TRANSFERASE TAGU"/>
    <property type="match status" value="1"/>
</dbReference>
<dbReference type="InterPro" id="IPR050922">
    <property type="entry name" value="LytR/CpsA/Psr_CW_biosynth"/>
</dbReference>
<sequence>MAYPAEGGRRPRFWATARAALWTSASALLPGLAHLRAGKRAAGAGILGGFLLLATAAGAAFYQLRSDLSWQAWLAAQPYWVEAVAIGAVALATLWSSIIIRSWQLTRPRPERWGSRAVGAVLVTVLCTALIVPFAFVVRTAVTLHSTLTSVLAPAEPASQAAADTPWPHRSHINVLLLGGDAGDNRYGLRTDTMIVANIDIDSGDTVLISVPRNLENVPFPEGTALAERYPEPYGFDDLLNEVYQTVAEEPEELAINPDAPDPAADTLKHVIGHALGISIDYYALVDLRGFADLIDAIGGVVVPVEEPIRYGRRGEGLLEPGERRMSGKEALWYSRSRTDSDDYARMGRQGCLLKYVAEQTNPVTVLRRFDELADATQRTLTSDIPPSHLPALVDLARRVSQARMHTLQLSPPQVTTAHPDWTEIRTLVDRAIRSNGEDHGPADTAKQPSPSPDSPGRQIGKKPVSLDRLCP</sequence>
<evidence type="ECO:0000256" key="1">
    <source>
        <dbReference type="ARBA" id="ARBA00006068"/>
    </source>
</evidence>
<name>A0A9P2TDN9_THEFU</name>
<accession>A0A9P2TDN9</accession>
<keyword evidence="3" id="KW-0812">Transmembrane</keyword>
<feature type="transmembrane region" description="Helical" evidence="3">
    <location>
        <begin position="84"/>
        <end position="105"/>
    </location>
</feature>
<evidence type="ECO:0000313" key="6">
    <source>
        <dbReference type="Proteomes" id="UP000014184"/>
    </source>
</evidence>
<comment type="caution">
    <text evidence="5">The sequence shown here is derived from an EMBL/GenBank/DDBJ whole genome shotgun (WGS) entry which is preliminary data.</text>
</comment>
<keyword evidence="3" id="KW-0472">Membrane</keyword>
<evidence type="ECO:0000313" key="5">
    <source>
        <dbReference type="EMBL" id="EOR72878.1"/>
    </source>
</evidence>
<dbReference type="EMBL" id="AOSG01000001">
    <property type="protein sequence ID" value="EOR72878.1"/>
    <property type="molecule type" value="Genomic_DNA"/>
</dbReference>
<dbReference type="PANTHER" id="PTHR33392:SF6">
    <property type="entry name" value="POLYISOPRENYL-TEICHOIC ACID--PEPTIDOGLYCAN TEICHOIC ACID TRANSFERASE TAGU"/>
    <property type="match status" value="1"/>
</dbReference>
<gene>
    <name evidence="5" type="ORF">TM51_00410</name>
</gene>
<comment type="similarity">
    <text evidence="1">Belongs to the LytR/CpsA/Psr (LCP) family.</text>
</comment>
<reference evidence="5 6" key="1">
    <citation type="journal article" date="2013" name="Genome Announc.">
        <title>Draft Genome Sequence of the Lignocellulose Decomposer Thermobifida fusca Strain TM51.</title>
        <authorList>
            <person name="Toth A."/>
            <person name="Barna T."/>
            <person name="Nagy I."/>
            <person name="Horvath B."/>
            <person name="Nagy I."/>
            <person name="Tancsics A."/>
            <person name="Kriszt B."/>
            <person name="Baka E."/>
            <person name="Fekete C."/>
            <person name="Kukolya J."/>
        </authorList>
    </citation>
    <scope>NUCLEOTIDE SEQUENCE [LARGE SCALE GENOMIC DNA]</scope>
    <source>
        <strain evidence="5 6">TM51</strain>
    </source>
</reference>
<protein>
    <submittedName>
        <fullName evidence="5">Cell envelope-related transcriptional attenuator</fullName>
    </submittedName>
</protein>
<dbReference type="NCBIfam" id="TIGR00350">
    <property type="entry name" value="lytR_cpsA_psr"/>
    <property type="match status" value="1"/>
</dbReference>
<evidence type="ECO:0000259" key="4">
    <source>
        <dbReference type="Pfam" id="PF03816"/>
    </source>
</evidence>
<feature type="region of interest" description="Disordered" evidence="2">
    <location>
        <begin position="434"/>
        <end position="472"/>
    </location>
</feature>
<dbReference type="AlphaFoldDB" id="A0A9P2TDN9"/>
<dbReference type="Pfam" id="PF03816">
    <property type="entry name" value="LytR_cpsA_psr"/>
    <property type="match status" value="1"/>
</dbReference>
<keyword evidence="6" id="KW-1185">Reference proteome</keyword>
<evidence type="ECO:0000256" key="2">
    <source>
        <dbReference type="SAM" id="MobiDB-lite"/>
    </source>
</evidence>
<dbReference type="RefSeq" id="WP_011290466.1">
    <property type="nucleotide sequence ID" value="NZ_AOSG01000001.1"/>
</dbReference>
<feature type="domain" description="Cell envelope-related transcriptional attenuator" evidence="4">
    <location>
        <begin position="190"/>
        <end position="360"/>
    </location>
</feature>
<dbReference type="Proteomes" id="UP000014184">
    <property type="component" value="Unassembled WGS sequence"/>
</dbReference>
<proteinExistence type="inferred from homology"/>
<keyword evidence="3" id="KW-1133">Transmembrane helix</keyword>
<dbReference type="InterPro" id="IPR004474">
    <property type="entry name" value="LytR_CpsA_psr"/>
</dbReference>
<evidence type="ECO:0000256" key="3">
    <source>
        <dbReference type="SAM" id="Phobius"/>
    </source>
</evidence>
<feature type="transmembrane region" description="Helical" evidence="3">
    <location>
        <begin position="44"/>
        <end position="64"/>
    </location>
</feature>
<dbReference type="Gene3D" id="3.40.630.190">
    <property type="entry name" value="LCP protein"/>
    <property type="match status" value="1"/>
</dbReference>